<organism evidence="2 4">
    <name type="scientific">Streptomyces zaomyceticus</name>
    <dbReference type="NCBI Taxonomy" id="68286"/>
    <lineage>
        <taxon>Bacteria</taxon>
        <taxon>Bacillati</taxon>
        <taxon>Actinomycetota</taxon>
        <taxon>Actinomycetes</taxon>
        <taxon>Kitasatosporales</taxon>
        <taxon>Streptomycetaceae</taxon>
        <taxon>Streptomyces</taxon>
    </lineage>
</organism>
<evidence type="ECO:0000313" key="2">
    <source>
        <dbReference type="EMBL" id="WTR67778.1"/>
    </source>
</evidence>
<evidence type="ECO:0000313" key="4">
    <source>
        <dbReference type="Proteomes" id="UP001622594"/>
    </source>
</evidence>
<evidence type="ECO:0000313" key="3">
    <source>
        <dbReference type="EMBL" id="WTR75240.1"/>
    </source>
</evidence>
<dbReference type="Proteomes" id="UP001622594">
    <property type="component" value="Chromosome"/>
</dbReference>
<dbReference type="Pfam" id="PF14078">
    <property type="entry name" value="DUF4259"/>
    <property type="match status" value="1"/>
</dbReference>
<dbReference type="InterPro" id="IPR025355">
    <property type="entry name" value="DUF4259"/>
</dbReference>
<proteinExistence type="predicted"/>
<gene>
    <name evidence="2" type="ORF">OG814_00015</name>
    <name evidence="3" type="ORF">OG814_41315</name>
</gene>
<accession>A0ABZ1L5R1</accession>
<name>A0ABZ1L5R1_9ACTN</name>
<dbReference type="RefSeq" id="WP_327159379.1">
    <property type="nucleotide sequence ID" value="NZ_CP108188.1"/>
</dbReference>
<dbReference type="EMBL" id="CP108188">
    <property type="protein sequence ID" value="WTR67778.1"/>
    <property type="molecule type" value="Genomic_DNA"/>
</dbReference>
<evidence type="ECO:0000256" key="1">
    <source>
        <dbReference type="SAM" id="MobiDB-lite"/>
    </source>
</evidence>
<sequence length="133" mass="14406">MGTWGTGPFQSDLADDFRDWLHGLPPQEAETAIREAFQRVVDSGSVVDGEDGAEAVAAAAYAIGHAQGSDTPTNPEDGPERPLREMPEPVRALARQALHRVLGDGSKLAQGWVDSNTAAEWRQEVQLILRAFE</sequence>
<dbReference type="EMBL" id="CP108188">
    <property type="protein sequence ID" value="WTR75240.1"/>
    <property type="molecule type" value="Genomic_DNA"/>
</dbReference>
<feature type="region of interest" description="Disordered" evidence="1">
    <location>
        <begin position="61"/>
        <end position="84"/>
    </location>
</feature>
<protein>
    <submittedName>
        <fullName evidence="2">DUF4259 domain-containing protein</fullName>
    </submittedName>
</protein>
<reference evidence="2 4" key="1">
    <citation type="submission" date="2022-10" db="EMBL/GenBank/DDBJ databases">
        <title>The complete genomes of actinobacterial strains from the NBC collection.</title>
        <authorList>
            <person name="Joergensen T.S."/>
            <person name="Alvarez Arevalo M."/>
            <person name="Sterndorff E.B."/>
            <person name="Faurdal D."/>
            <person name="Vuksanovic O."/>
            <person name="Mourched A.-S."/>
            <person name="Charusanti P."/>
            <person name="Shaw S."/>
            <person name="Blin K."/>
            <person name="Weber T."/>
        </authorList>
    </citation>
    <scope>NUCLEOTIDE SEQUENCE [LARGE SCALE GENOMIC DNA]</scope>
    <source>
        <strain evidence="2 4">NBC_00123</strain>
    </source>
</reference>
<keyword evidence="4" id="KW-1185">Reference proteome</keyword>